<dbReference type="SUPFAM" id="SSF82153">
    <property type="entry name" value="FAS1 domain"/>
    <property type="match status" value="1"/>
</dbReference>
<dbReference type="Proteomes" id="UP000053051">
    <property type="component" value="Unassembled WGS sequence"/>
</dbReference>
<dbReference type="Gene3D" id="2.30.180.10">
    <property type="entry name" value="FAS1 domain"/>
    <property type="match status" value="1"/>
</dbReference>
<dbReference type="PROSITE" id="PS50213">
    <property type="entry name" value="FAS1"/>
    <property type="match status" value="1"/>
</dbReference>
<evidence type="ECO:0000259" key="2">
    <source>
        <dbReference type="PROSITE" id="PS50213"/>
    </source>
</evidence>
<keyword evidence="4" id="KW-1185">Reference proteome</keyword>
<dbReference type="EMBL" id="CAIY01000081">
    <property type="protein sequence ID" value="CCH68188.1"/>
    <property type="molecule type" value="Genomic_DNA"/>
</dbReference>
<name>M1X1H5_9NOST</name>
<dbReference type="InterPro" id="IPR000782">
    <property type="entry name" value="FAS1_domain"/>
</dbReference>
<protein>
    <submittedName>
        <fullName evidence="3">Fasciclin domain protein</fullName>
    </submittedName>
</protein>
<evidence type="ECO:0000313" key="4">
    <source>
        <dbReference type="Proteomes" id="UP000053051"/>
    </source>
</evidence>
<dbReference type="GO" id="GO:0005615">
    <property type="term" value="C:extracellular space"/>
    <property type="evidence" value="ECO:0007669"/>
    <property type="project" value="TreeGrafter"/>
</dbReference>
<feature type="chain" id="PRO_5004019590" evidence="1">
    <location>
        <begin position="24"/>
        <end position="267"/>
    </location>
</feature>
<reference evidence="3 4" key="1">
    <citation type="submission" date="2012-05" db="EMBL/GenBank/DDBJ databases">
        <authorList>
            <person name="Hilton J."/>
        </authorList>
    </citation>
    <scope>NUCLEOTIDE SEQUENCE [LARGE SCALE GENOMIC DNA]</scope>
    <source>
        <strain evidence="3 4">HH01</strain>
    </source>
</reference>
<dbReference type="STRING" id="1165094.RINTHH_20330"/>
<dbReference type="Pfam" id="PF02469">
    <property type="entry name" value="Fasciclin"/>
    <property type="match status" value="1"/>
</dbReference>
<comment type="caution">
    <text evidence="3">The sequence shown here is derived from an EMBL/GenBank/DDBJ whole genome shotgun (WGS) entry which is preliminary data.</text>
</comment>
<dbReference type="SMART" id="SM00554">
    <property type="entry name" value="FAS1"/>
    <property type="match status" value="1"/>
</dbReference>
<accession>M1X1H5</accession>
<dbReference type="AlphaFoldDB" id="M1X1H5"/>
<dbReference type="PANTHER" id="PTHR10900:SF77">
    <property type="entry name" value="FI19380P1"/>
    <property type="match status" value="1"/>
</dbReference>
<feature type="signal peptide" evidence="1">
    <location>
        <begin position="1"/>
        <end position="23"/>
    </location>
</feature>
<sequence>MKLNTKNLLLNLLGILGAMNVNNSLVMPVDASETINPYPMILQEVLYNCSQHIKASNQKPIEEKTLVQLSSSLHHKPSVFYECPYNRAACNNRIPINVPHRTSIIDKTTSKNPTTESEILKKNSAIITSRRNLVAIAQSNASFSTFAQALKTTGLVEILQGEGPFTIFAPTNEAFAKLPQDALRELLKPRNKKILVEILAYHIVSGSIESNNFKTGEIQTIQGDTIKIKIIKNVSTINNTAEVYTPNIKGSNGVIHIINKVIIPPSL</sequence>
<dbReference type="InterPro" id="IPR050904">
    <property type="entry name" value="Adhesion/Biosynth-related"/>
</dbReference>
<dbReference type="FunFam" id="2.30.180.10:FF:000032">
    <property type="entry name" value="Fasciclin domain-containing protein, putative"/>
    <property type="match status" value="1"/>
</dbReference>
<reference evidence="4" key="2">
    <citation type="submission" date="2016-01" db="EMBL/GenBank/DDBJ databases">
        <title>Diatom-associated endosymboitic cyanobacterium lacks core nitrogen metabolism enzymes.</title>
        <authorList>
            <person name="Hilton J.A."/>
            <person name="Foster R.A."/>
            <person name="Tripp H.J."/>
            <person name="Carter B.J."/>
            <person name="Zehr J.P."/>
            <person name="Villareal T.A."/>
        </authorList>
    </citation>
    <scope>NUCLEOTIDE SEQUENCE [LARGE SCALE GENOMIC DNA]</scope>
    <source>
        <strain evidence="4">HH01</strain>
    </source>
</reference>
<dbReference type="InterPro" id="IPR036378">
    <property type="entry name" value="FAS1_dom_sf"/>
</dbReference>
<proteinExistence type="predicted"/>
<evidence type="ECO:0000313" key="3">
    <source>
        <dbReference type="EMBL" id="CCH68188.1"/>
    </source>
</evidence>
<feature type="domain" description="FAS1" evidence="2">
    <location>
        <begin position="130"/>
        <end position="262"/>
    </location>
</feature>
<evidence type="ECO:0000256" key="1">
    <source>
        <dbReference type="SAM" id="SignalP"/>
    </source>
</evidence>
<keyword evidence="1" id="KW-0732">Signal</keyword>
<dbReference type="OrthoDB" id="9800666at2"/>
<gene>
    <name evidence="3" type="ORF">RINTHH_20330</name>
</gene>
<dbReference type="PANTHER" id="PTHR10900">
    <property type="entry name" value="PERIOSTIN-RELATED"/>
    <property type="match status" value="1"/>
</dbReference>
<organism evidence="3 4">
    <name type="scientific">Richelia intracellularis HH01</name>
    <dbReference type="NCBI Taxonomy" id="1165094"/>
    <lineage>
        <taxon>Bacteria</taxon>
        <taxon>Bacillati</taxon>
        <taxon>Cyanobacteriota</taxon>
        <taxon>Cyanophyceae</taxon>
        <taxon>Nostocales</taxon>
        <taxon>Nostocaceae</taxon>
        <taxon>Richelia</taxon>
    </lineage>
</organism>